<name>A0A6F8ZEL9_9FIRM</name>
<keyword evidence="5 6" id="KW-0472">Membrane</keyword>
<comment type="subcellular location">
    <subcellularLocation>
        <location evidence="1">Membrane</location>
        <topology evidence="1">Multi-pass membrane protein</topology>
    </subcellularLocation>
</comment>
<comment type="similarity">
    <text evidence="2">Belongs to the GtrA family.</text>
</comment>
<dbReference type="InterPro" id="IPR007267">
    <property type="entry name" value="GtrA_DPMS_TM"/>
</dbReference>
<evidence type="ECO:0000259" key="7">
    <source>
        <dbReference type="Pfam" id="PF04138"/>
    </source>
</evidence>
<feature type="transmembrane region" description="Helical" evidence="6">
    <location>
        <begin position="15"/>
        <end position="33"/>
    </location>
</feature>
<evidence type="ECO:0000256" key="2">
    <source>
        <dbReference type="ARBA" id="ARBA00009399"/>
    </source>
</evidence>
<dbReference type="PANTHER" id="PTHR38459:SF1">
    <property type="entry name" value="PROPHAGE BACTOPRENOL-LINKED GLUCOSE TRANSLOCASE HOMOLOG"/>
    <property type="match status" value="1"/>
</dbReference>
<evidence type="ECO:0000256" key="4">
    <source>
        <dbReference type="ARBA" id="ARBA00022989"/>
    </source>
</evidence>
<keyword evidence="9" id="KW-1185">Reference proteome</keyword>
<evidence type="ECO:0000313" key="8">
    <source>
        <dbReference type="EMBL" id="CAB1128110.1"/>
    </source>
</evidence>
<gene>
    <name evidence="8" type="ORF">R50_0604</name>
</gene>
<organism evidence="8 9">
    <name type="scientific">Candidatus Hydrogenisulfobacillus filiaventi</name>
    <dbReference type="NCBI Taxonomy" id="2707344"/>
    <lineage>
        <taxon>Bacteria</taxon>
        <taxon>Bacillati</taxon>
        <taxon>Bacillota</taxon>
        <taxon>Clostridia</taxon>
        <taxon>Eubacteriales</taxon>
        <taxon>Clostridiales Family XVII. Incertae Sedis</taxon>
        <taxon>Candidatus Hydrogenisulfobacillus</taxon>
    </lineage>
</organism>
<dbReference type="Proteomes" id="UP000503399">
    <property type="component" value="Chromosome"/>
</dbReference>
<dbReference type="Pfam" id="PF04138">
    <property type="entry name" value="GtrA_DPMS_TM"/>
    <property type="match status" value="1"/>
</dbReference>
<dbReference type="EMBL" id="LR778114">
    <property type="protein sequence ID" value="CAB1128110.1"/>
    <property type="molecule type" value="Genomic_DNA"/>
</dbReference>
<keyword evidence="3 6" id="KW-0812">Transmembrane</keyword>
<evidence type="ECO:0000256" key="1">
    <source>
        <dbReference type="ARBA" id="ARBA00004141"/>
    </source>
</evidence>
<proteinExistence type="inferred from homology"/>
<dbReference type="KEGG" id="hfv:R50_0604"/>
<dbReference type="GO" id="GO:0000271">
    <property type="term" value="P:polysaccharide biosynthetic process"/>
    <property type="evidence" value="ECO:0007669"/>
    <property type="project" value="InterPro"/>
</dbReference>
<evidence type="ECO:0000313" key="9">
    <source>
        <dbReference type="Proteomes" id="UP000503399"/>
    </source>
</evidence>
<dbReference type="InterPro" id="IPR051401">
    <property type="entry name" value="GtrA_CellWall_Glycosyl"/>
</dbReference>
<feature type="domain" description="GtrA/DPMS transmembrane" evidence="7">
    <location>
        <begin position="17"/>
        <end position="129"/>
    </location>
</feature>
<protein>
    <recommendedName>
        <fullName evidence="7">GtrA/DPMS transmembrane domain-containing protein</fullName>
    </recommendedName>
</protein>
<dbReference type="AlphaFoldDB" id="A0A6F8ZEL9"/>
<feature type="transmembrane region" description="Helical" evidence="6">
    <location>
        <begin position="45"/>
        <end position="62"/>
    </location>
</feature>
<keyword evidence="4 6" id="KW-1133">Transmembrane helix</keyword>
<sequence length="162" mass="17093">MTARGAAWGRLAGRLVRYGLVGLSGVGVNFLVLRLDWVLLHAWPWLAFGTAIEAAIVTNYLGNARFTFLAPPAWGSFLRYNLVAAGGGAVQDAISSLLVHAHWNYLAANLAGIPVGTLIGFVLSQVWVFRSAAGKRGMRGGTSGPSAGAVLAGLGFRRRPHP</sequence>
<evidence type="ECO:0000256" key="5">
    <source>
        <dbReference type="ARBA" id="ARBA00023136"/>
    </source>
</evidence>
<accession>A0A6F8ZEL9</accession>
<feature type="transmembrane region" description="Helical" evidence="6">
    <location>
        <begin position="105"/>
        <end position="129"/>
    </location>
</feature>
<evidence type="ECO:0000256" key="3">
    <source>
        <dbReference type="ARBA" id="ARBA00022692"/>
    </source>
</evidence>
<dbReference type="PANTHER" id="PTHR38459">
    <property type="entry name" value="PROPHAGE BACTOPRENOL-LINKED GLUCOSE TRANSLOCASE HOMOLOG"/>
    <property type="match status" value="1"/>
</dbReference>
<evidence type="ECO:0000256" key="6">
    <source>
        <dbReference type="SAM" id="Phobius"/>
    </source>
</evidence>
<reference evidence="8 9" key="1">
    <citation type="submission" date="2020-02" db="EMBL/GenBank/DDBJ databases">
        <authorList>
            <person name="Hogendoorn C."/>
        </authorList>
    </citation>
    <scope>NUCLEOTIDE SEQUENCE [LARGE SCALE GENOMIC DNA]</scope>
    <source>
        <strain evidence="8">R501</strain>
    </source>
</reference>
<dbReference type="GO" id="GO:0005886">
    <property type="term" value="C:plasma membrane"/>
    <property type="evidence" value="ECO:0007669"/>
    <property type="project" value="TreeGrafter"/>
</dbReference>